<keyword evidence="1" id="KW-1133">Transmembrane helix</keyword>
<evidence type="ECO:0008006" key="4">
    <source>
        <dbReference type="Google" id="ProtNLM"/>
    </source>
</evidence>
<dbReference type="AlphaFoldDB" id="A0A1G2HNA3"/>
<keyword evidence="1" id="KW-0812">Transmembrane</keyword>
<sequence length="357" mass="41620">MKTIIWAVILFILVVSFLYVFKYFEDSQKVMTENKIVNPLNAQKANDEIYIHKIAGLGDEFPDKRTYDEACQTPKIYLDKRYSGILEFELLESDYKEENAGIDNSIYRYQRYTGGQYSCFFKGTYIKKLPDFKSAGTKNFVMEEFGNITFEYPDIEGFELKQNYNAEKKAGEIIYYSTGNLIPTGPPSNPPAHRHPILIIQKVESKTKDYSIDKINTNPNGIKYKIWDEHDANNIEFYFNDPYDNLDTTIEFDVSDKEVYLITTVNFIYNGISEQPLFDIISNSFKQNNMADISSEEALKIAEQECKKENWEFKDISISDEKDRWFVLTNKSFRGGNAFIYIDKKTGEVINKTYNLR</sequence>
<comment type="caution">
    <text evidence="2">The sequence shown here is derived from an EMBL/GenBank/DDBJ whole genome shotgun (WGS) entry which is preliminary data.</text>
</comment>
<organism evidence="2 3">
    <name type="scientific">Candidatus Staskawiczbacteria bacterium RIFCSPHIGHO2_01_FULL_36_16</name>
    <dbReference type="NCBI Taxonomy" id="1802200"/>
    <lineage>
        <taxon>Bacteria</taxon>
        <taxon>Candidatus Staskawicziibacteriota</taxon>
    </lineage>
</organism>
<keyword evidence="1" id="KW-0472">Membrane</keyword>
<proteinExistence type="predicted"/>
<dbReference type="EMBL" id="MHOM01000028">
    <property type="protein sequence ID" value="OGZ63966.1"/>
    <property type="molecule type" value="Genomic_DNA"/>
</dbReference>
<reference evidence="2 3" key="1">
    <citation type="journal article" date="2016" name="Nat. Commun.">
        <title>Thousands of microbial genomes shed light on interconnected biogeochemical processes in an aquifer system.</title>
        <authorList>
            <person name="Anantharaman K."/>
            <person name="Brown C.T."/>
            <person name="Hug L.A."/>
            <person name="Sharon I."/>
            <person name="Castelle C.J."/>
            <person name="Probst A.J."/>
            <person name="Thomas B.C."/>
            <person name="Singh A."/>
            <person name="Wilkins M.J."/>
            <person name="Karaoz U."/>
            <person name="Brodie E.L."/>
            <person name="Williams K.H."/>
            <person name="Hubbard S.S."/>
            <person name="Banfield J.F."/>
        </authorList>
    </citation>
    <scope>NUCLEOTIDE SEQUENCE [LARGE SCALE GENOMIC DNA]</scope>
</reference>
<evidence type="ECO:0000313" key="3">
    <source>
        <dbReference type="Proteomes" id="UP000177190"/>
    </source>
</evidence>
<dbReference type="Proteomes" id="UP000177190">
    <property type="component" value="Unassembled WGS sequence"/>
</dbReference>
<gene>
    <name evidence="2" type="ORF">A2812_02180</name>
</gene>
<evidence type="ECO:0000313" key="2">
    <source>
        <dbReference type="EMBL" id="OGZ63966.1"/>
    </source>
</evidence>
<feature type="transmembrane region" description="Helical" evidence="1">
    <location>
        <begin position="6"/>
        <end position="24"/>
    </location>
</feature>
<accession>A0A1G2HNA3</accession>
<name>A0A1G2HNA3_9BACT</name>
<dbReference type="STRING" id="1802200.A2812_02180"/>
<protein>
    <recommendedName>
        <fullName evidence="4">PepSY domain-containing protein</fullName>
    </recommendedName>
</protein>
<evidence type="ECO:0000256" key="1">
    <source>
        <dbReference type="SAM" id="Phobius"/>
    </source>
</evidence>